<dbReference type="PROSITE" id="PS00518">
    <property type="entry name" value="ZF_RING_1"/>
    <property type="match status" value="2"/>
</dbReference>
<evidence type="ECO:0000256" key="12">
    <source>
        <dbReference type="ARBA" id="ARBA00022833"/>
    </source>
</evidence>
<keyword evidence="17" id="KW-1185">Reference proteome</keyword>
<sequence length="419" mass="48847">MHKVLLLFKIKGCTHFYCEKCIVKFVESNLEYNVTNIMCPLPGCLGMLDLEYCRPILPRAVIDRWCNALRRKKIITWTSKLTDYKFLYCPYEDCSALSLLHKNYDGTRLSCYRDFCATCKVPWHTGFDCTNSYEEWMVEELGKKSNWKRCASCNYNVEKSDGCDNMRCRKKIRIDWTSGWAPNYRHEHISQSSFICDFCVEPTDVKDLFKIKGCNHFYCRECVVKFIVSKLQDNATNIKCTVPGCMGMLDLEYCRKILPNNVFDRWRNAVYRKRIMESKTHKYFYCPFKDCSAMLIYKNDMKPSWWLCSRCKGEICASFKVLLLEYEYEYEFDILNRSKAAMASSASSSAGYGCAEFQKLSKTKGGRESGDEDKMLEELAMKNKWRRCPGCKNYVEKSGGCDVINCRSDTSASASYYFS</sequence>
<evidence type="ECO:0000313" key="17">
    <source>
        <dbReference type="Proteomes" id="UP000290289"/>
    </source>
</evidence>
<name>A0A498KFV5_MALDO</name>
<dbReference type="PANTHER" id="PTHR11685">
    <property type="entry name" value="RBR FAMILY RING FINGER AND IBR DOMAIN-CONTAINING"/>
    <property type="match status" value="1"/>
</dbReference>
<feature type="domain" description="RING-type" evidence="14">
    <location>
        <begin position="196"/>
        <end position="240"/>
    </location>
</feature>
<dbReference type="EMBL" id="RDQH01000328">
    <property type="protein sequence ID" value="RXI06246.1"/>
    <property type="molecule type" value="Genomic_DNA"/>
</dbReference>
<proteinExistence type="inferred from homology"/>
<dbReference type="InterPro" id="IPR044066">
    <property type="entry name" value="TRIAD_supradom"/>
</dbReference>
<dbReference type="UniPathway" id="UPA00143"/>
<organism evidence="16 17">
    <name type="scientific">Malus domestica</name>
    <name type="common">Apple</name>
    <name type="synonym">Pyrus malus</name>
    <dbReference type="NCBI Taxonomy" id="3750"/>
    <lineage>
        <taxon>Eukaryota</taxon>
        <taxon>Viridiplantae</taxon>
        <taxon>Streptophyta</taxon>
        <taxon>Embryophyta</taxon>
        <taxon>Tracheophyta</taxon>
        <taxon>Spermatophyta</taxon>
        <taxon>Magnoliopsida</taxon>
        <taxon>eudicotyledons</taxon>
        <taxon>Gunneridae</taxon>
        <taxon>Pentapetalae</taxon>
        <taxon>rosids</taxon>
        <taxon>fabids</taxon>
        <taxon>Rosales</taxon>
        <taxon>Rosaceae</taxon>
        <taxon>Amygdaloideae</taxon>
        <taxon>Maleae</taxon>
        <taxon>Malus</taxon>
    </lineage>
</organism>
<dbReference type="InterPro" id="IPR002867">
    <property type="entry name" value="IBR_dom"/>
</dbReference>
<comment type="pathway">
    <text evidence="4">Protein modification; protein ubiquitination.</text>
</comment>
<evidence type="ECO:0000256" key="2">
    <source>
        <dbReference type="ARBA" id="ARBA00001947"/>
    </source>
</evidence>
<gene>
    <name evidence="16" type="ORF">DVH24_018288</name>
</gene>
<evidence type="ECO:0000256" key="1">
    <source>
        <dbReference type="ARBA" id="ARBA00001798"/>
    </source>
</evidence>
<dbReference type="Gene3D" id="1.20.120.1750">
    <property type="match status" value="1"/>
</dbReference>
<dbReference type="PROSITE" id="PS51873">
    <property type="entry name" value="TRIAD"/>
    <property type="match status" value="2"/>
</dbReference>
<keyword evidence="8" id="KW-0479">Metal-binding</keyword>
<dbReference type="Pfam" id="PF01485">
    <property type="entry name" value="IBR"/>
    <property type="match status" value="1"/>
</dbReference>
<dbReference type="Proteomes" id="UP000290289">
    <property type="component" value="Chromosome 2"/>
</dbReference>
<dbReference type="InterPro" id="IPR001841">
    <property type="entry name" value="Znf_RING"/>
</dbReference>
<feature type="domain" description="RING-type" evidence="15">
    <location>
        <begin position="192"/>
        <end position="419"/>
    </location>
</feature>
<keyword evidence="11" id="KW-0833">Ubl conjugation pathway</keyword>
<keyword evidence="10 13" id="KW-0863">Zinc-finger</keyword>
<evidence type="ECO:0000256" key="4">
    <source>
        <dbReference type="ARBA" id="ARBA00004906"/>
    </source>
</evidence>
<comment type="function">
    <text evidence="3">Might act as an E3 ubiquitin-protein ligase, or as part of E3 complex, which accepts ubiquitin from specific E2 ubiquitin-conjugating enzymes and then transfers it to substrates.</text>
</comment>
<feature type="domain" description="RING-type" evidence="15">
    <location>
        <begin position="1"/>
        <end position="200"/>
    </location>
</feature>
<comment type="caution">
    <text evidence="16">The sequence shown here is derived from an EMBL/GenBank/DDBJ whole genome shotgun (WGS) entry which is preliminary data.</text>
</comment>
<accession>A0A498KFV5</accession>
<dbReference type="Gene3D" id="3.30.40.10">
    <property type="entry name" value="Zinc/RING finger domain, C3HC4 (zinc finger)"/>
    <property type="match status" value="2"/>
</dbReference>
<dbReference type="SUPFAM" id="SSF57850">
    <property type="entry name" value="RING/U-box"/>
    <property type="match status" value="4"/>
</dbReference>
<evidence type="ECO:0000256" key="9">
    <source>
        <dbReference type="ARBA" id="ARBA00022737"/>
    </source>
</evidence>
<evidence type="ECO:0000313" key="16">
    <source>
        <dbReference type="EMBL" id="RXI06246.1"/>
    </source>
</evidence>
<dbReference type="InterPro" id="IPR013083">
    <property type="entry name" value="Znf_RING/FYVE/PHD"/>
</dbReference>
<dbReference type="PROSITE" id="PS50089">
    <property type="entry name" value="ZF_RING_2"/>
    <property type="match status" value="1"/>
</dbReference>
<dbReference type="GO" id="GO:0008270">
    <property type="term" value="F:zinc ion binding"/>
    <property type="evidence" value="ECO:0007669"/>
    <property type="project" value="UniProtKB-KW"/>
</dbReference>
<reference evidence="16 17" key="1">
    <citation type="submission" date="2018-10" db="EMBL/GenBank/DDBJ databases">
        <title>A high-quality apple genome assembly.</title>
        <authorList>
            <person name="Hu J."/>
        </authorList>
    </citation>
    <scope>NUCLEOTIDE SEQUENCE [LARGE SCALE GENOMIC DNA]</scope>
    <source>
        <strain evidence="17">cv. HFTH1</strain>
        <tissue evidence="16">Young leaf</tissue>
    </source>
</reference>
<evidence type="ECO:0000256" key="8">
    <source>
        <dbReference type="ARBA" id="ARBA00022723"/>
    </source>
</evidence>
<evidence type="ECO:0000256" key="7">
    <source>
        <dbReference type="ARBA" id="ARBA00022679"/>
    </source>
</evidence>
<comment type="similarity">
    <text evidence="5">Belongs to the RBR family. Ariadne subfamily.</text>
</comment>
<keyword evidence="7" id="KW-0808">Transferase</keyword>
<dbReference type="InterPro" id="IPR017907">
    <property type="entry name" value="Znf_RING_CS"/>
</dbReference>
<comment type="catalytic activity">
    <reaction evidence="1">
        <text>[E2 ubiquitin-conjugating enzyme]-S-ubiquitinyl-L-cysteine + [acceptor protein]-L-lysine = [E2 ubiquitin-conjugating enzyme]-L-cysteine + [acceptor protein]-N(6)-ubiquitinyl-L-lysine.</text>
        <dbReference type="EC" id="2.3.2.31"/>
    </reaction>
</comment>
<evidence type="ECO:0000256" key="11">
    <source>
        <dbReference type="ARBA" id="ARBA00022786"/>
    </source>
</evidence>
<evidence type="ECO:0000259" key="15">
    <source>
        <dbReference type="PROSITE" id="PS51873"/>
    </source>
</evidence>
<evidence type="ECO:0000256" key="5">
    <source>
        <dbReference type="ARBA" id="ARBA00005884"/>
    </source>
</evidence>
<comment type="cofactor">
    <cofactor evidence="2">
        <name>Zn(2+)</name>
        <dbReference type="ChEBI" id="CHEBI:29105"/>
    </cofactor>
</comment>
<keyword evidence="12" id="KW-0862">Zinc</keyword>
<evidence type="ECO:0000256" key="3">
    <source>
        <dbReference type="ARBA" id="ARBA00003976"/>
    </source>
</evidence>
<dbReference type="SMART" id="SM00647">
    <property type="entry name" value="IBR"/>
    <property type="match status" value="1"/>
</dbReference>
<evidence type="ECO:0000256" key="6">
    <source>
        <dbReference type="ARBA" id="ARBA00012251"/>
    </source>
</evidence>
<dbReference type="GO" id="GO:0016567">
    <property type="term" value="P:protein ubiquitination"/>
    <property type="evidence" value="ECO:0007669"/>
    <property type="project" value="UniProtKB-UniPathway"/>
</dbReference>
<dbReference type="FunFam" id="3.30.40.10:FF:000230">
    <property type="entry name" value="RBR-type E3 ubiquitin transferase"/>
    <property type="match status" value="1"/>
</dbReference>
<dbReference type="STRING" id="3750.A0A498KFV5"/>
<evidence type="ECO:0000259" key="14">
    <source>
        <dbReference type="PROSITE" id="PS50089"/>
    </source>
</evidence>
<keyword evidence="9" id="KW-0677">Repeat</keyword>
<evidence type="ECO:0000256" key="10">
    <source>
        <dbReference type="ARBA" id="ARBA00022771"/>
    </source>
</evidence>
<dbReference type="InterPro" id="IPR031127">
    <property type="entry name" value="E3_UB_ligase_RBR"/>
</dbReference>
<dbReference type="GO" id="GO:0061630">
    <property type="term" value="F:ubiquitin protein ligase activity"/>
    <property type="evidence" value="ECO:0007669"/>
    <property type="project" value="UniProtKB-EC"/>
</dbReference>
<dbReference type="AlphaFoldDB" id="A0A498KFV5"/>
<dbReference type="EC" id="2.3.2.31" evidence="6"/>
<protein>
    <recommendedName>
        <fullName evidence="6">RBR-type E3 ubiquitin transferase</fullName>
        <ecNumber evidence="6">2.3.2.31</ecNumber>
    </recommendedName>
</protein>
<evidence type="ECO:0000256" key="13">
    <source>
        <dbReference type="PROSITE-ProRule" id="PRU00175"/>
    </source>
</evidence>